<feature type="region of interest" description="Disordered" evidence="1">
    <location>
        <begin position="333"/>
        <end position="358"/>
    </location>
</feature>
<reference evidence="2 3" key="1">
    <citation type="journal article" date="2016" name="Proc. Natl. Acad. Sci. U.S.A.">
        <title>Comparative genomics of biotechnologically important yeasts.</title>
        <authorList>
            <person name="Riley R."/>
            <person name="Haridas S."/>
            <person name="Wolfe K.H."/>
            <person name="Lopes M.R."/>
            <person name="Hittinger C.T."/>
            <person name="Goeker M."/>
            <person name="Salamov A.A."/>
            <person name="Wisecaver J.H."/>
            <person name="Long T.M."/>
            <person name="Calvey C.H."/>
            <person name="Aerts A.L."/>
            <person name="Barry K.W."/>
            <person name="Choi C."/>
            <person name="Clum A."/>
            <person name="Coughlan A.Y."/>
            <person name="Deshpande S."/>
            <person name="Douglass A.P."/>
            <person name="Hanson S.J."/>
            <person name="Klenk H.-P."/>
            <person name="LaButti K.M."/>
            <person name="Lapidus A."/>
            <person name="Lindquist E.A."/>
            <person name="Lipzen A.M."/>
            <person name="Meier-Kolthoff J.P."/>
            <person name="Ohm R.A."/>
            <person name="Otillar R.P."/>
            <person name="Pangilinan J.L."/>
            <person name="Peng Y."/>
            <person name="Rokas A."/>
            <person name="Rosa C.A."/>
            <person name="Scheuner C."/>
            <person name="Sibirny A.A."/>
            <person name="Slot J.C."/>
            <person name="Stielow J.B."/>
            <person name="Sun H."/>
            <person name="Kurtzman C.P."/>
            <person name="Blackwell M."/>
            <person name="Grigoriev I.V."/>
            <person name="Jeffries T.W."/>
        </authorList>
    </citation>
    <scope>NUCLEOTIDE SEQUENCE [LARGE SCALE GENOMIC DNA]</scope>
    <source>
        <strain evidence="2 3">NRRL Y-2026</strain>
    </source>
</reference>
<protein>
    <submittedName>
        <fullName evidence="2">Uncharacterized protein</fullName>
    </submittedName>
</protein>
<feature type="compositionally biased region" description="Basic and acidic residues" evidence="1">
    <location>
        <begin position="238"/>
        <end position="253"/>
    </location>
</feature>
<dbReference type="EMBL" id="KV454005">
    <property type="protein sequence ID" value="ODQ45218.1"/>
    <property type="molecule type" value="Genomic_DNA"/>
</dbReference>
<evidence type="ECO:0000313" key="2">
    <source>
        <dbReference type="EMBL" id="ODQ45218.1"/>
    </source>
</evidence>
<feature type="region of interest" description="Disordered" evidence="1">
    <location>
        <begin position="150"/>
        <end position="186"/>
    </location>
</feature>
<keyword evidence="3" id="KW-1185">Reference proteome</keyword>
<name>A0A1E3NI23_9ASCO</name>
<evidence type="ECO:0000256" key="1">
    <source>
        <dbReference type="SAM" id="MobiDB-lite"/>
    </source>
</evidence>
<feature type="compositionally biased region" description="Acidic residues" evidence="1">
    <location>
        <begin position="171"/>
        <end position="181"/>
    </location>
</feature>
<accession>A0A1E3NI23</accession>
<feature type="region of interest" description="Disordered" evidence="1">
    <location>
        <begin position="238"/>
        <end position="302"/>
    </location>
</feature>
<feature type="compositionally biased region" description="Basic and acidic residues" evidence="1">
    <location>
        <begin position="340"/>
        <end position="349"/>
    </location>
</feature>
<feature type="region of interest" description="Disordered" evidence="1">
    <location>
        <begin position="203"/>
        <end position="225"/>
    </location>
</feature>
<feature type="region of interest" description="Disordered" evidence="1">
    <location>
        <begin position="783"/>
        <end position="815"/>
    </location>
</feature>
<gene>
    <name evidence="2" type="ORF">PICMEDRAFT_17708</name>
</gene>
<dbReference type="GeneID" id="30178392"/>
<dbReference type="AlphaFoldDB" id="A0A1E3NI23"/>
<dbReference type="OrthoDB" id="3996094at2759"/>
<organism evidence="2 3">
    <name type="scientific">Pichia membranifaciens NRRL Y-2026</name>
    <dbReference type="NCBI Taxonomy" id="763406"/>
    <lineage>
        <taxon>Eukaryota</taxon>
        <taxon>Fungi</taxon>
        <taxon>Dikarya</taxon>
        <taxon>Ascomycota</taxon>
        <taxon>Saccharomycotina</taxon>
        <taxon>Pichiomycetes</taxon>
        <taxon>Pichiales</taxon>
        <taxon>Pichiaceae</taxon>
        <taxon>Pichia</taxon>
    </lineage>
</organism>
<sequence length="1040" mass="118236">MKGSLEPDRLVGVYSTRLDEKLEDMLDEFDNFDYTHKPLLTQAEFEEEFLVIIEKLFRRRNKYQMVSSIFEKIISKSLNDQHKFLCLIDFMVNISRYDPANFKNLPNDIVANVAHTPIFAKTQELIYNMGRMNYQFKKFSKQAAKESKSDAKDETIAVLPQQNTVPHALDTNDESGSDSADEPANRIMDVSLAELTKKIMSKTKTATKKMNEKKSGLAQKEELNGNEDDMLDASHLEASDSSDYTRPHSRENDLNQADDYSSDENDEPSSLHTIRERGNKFSSKSKLETLVESDSSDYYTGEESFDENEALVDDKNVDTMTVRRVRSHKLLVPKGKHVSAKGEETDNKRAAGSNEVEDEDFDVTMNNSTSIMEHLMDYKDSTNDAQRVRITKSRKGILVSRISKGNELMRPDKPKSRSAAVSFGLTKRQKLGEYGNQVHFQKKTLKNFKQISPVKRKAFMVLEKDLDFLYSGLERLKPSCSATLQKEAIKGFSYKPAQYSLFKDLREEVSGVDSEVAEFADSLLNAFVSQLAKRCGGNDIDESQFVHPFEYNYIMEKFEELKQKSVKLPPIIFHKRFDSLFDYEGNVNSDIKTLKIHNTKVKGLMRLTVFETEDQYYQVFKKIVPRDKIGSRIKFLNNLITDGKSLFCFDLVDTVQYMMNDPRYIVDSEEEEEKLIAQQKAAAEGAKKMRINFIKSSSKHIETDKESTETVIVENNDLNGDMSEVVPAKVRSPNANDQAYERATIDSGDHGAKCEIQDNMNDKLIERNIDQEQDSLNKDAPEIERKTGEHEGKSLPQSPLSKKKETQTEGFSGNFEKQEGFVEALEDKSEKLVQNSASGSSEKSEEAIEKKVAVEDEKSEKISQTAEELSKPTYGGLVEKTSNDSTNFAFGEPLTQLELEQKLREKRAQIHLSDKPTEESLNDDRSTAYSSSKGLSISTRAIKKVLSTKECFELLAVLLFPRLKIDPTYEGIPLSSLRAIGSAYDPFRPYLLSLFLSDVFEFLRLPRYFKVDAMMFELQLQDLLKSANPGSKMKAVAFHG</sequence>
<dbReference type="RefSeq" id="XP_019016331.1">
    <property type="nucleotide sequence ID" value="XM_019161705.1"/>
</dbReference>
<evidence type="ECO:0000313" key="3">
    <source>
        <dbReference type="Proteomes" id="UP000094455"/>
    </source>
</evidence>
<feature type="compositionally biased region" description="Basic and acidic residues" evidence="1">
    <location>
        <begin position="209"/>
        <end position="223"/>
    </location>
</feature>
<feature type="compositionally biased region" description="Basic and acidic residues" evidence="1">
    <location>
        <begin position="273"/>
        <end position="289"/>
    </location>
</feature>
<feature type="compositionally biased region" description="Basic and acidic residues" evidence="1">
    <location>
        <begin position="842"/>
        <end position="861"/>
    </location>
</feature>
<proteinExistence type="predicted"/>
<feature type="compositionally biased region" description="Basic and acidic residues" evidence="1">
    <location>
        <begin position="783"/>
        <end position="793"/>
    </location>
</feature>
<feature type="region of interest" description="Disordered" evidence="1">
    <location>
        <begin position="828"/>
        <end position="870"/>
    </location>
</feature>
<dbReference type="Proteomes" id="UP000094455">
    <property type="component" value="Unassembled WGS sequence"/>
</dbReference>